<name>A0A1S6QI20_9LACO</name>
<proteinExistence type="predicted"/>
<feature type="transmembrane region" description="Helical" evidence="1">
    <location>
        <begin position="7"/>
        <end position="29"/>
    </location>
</feature>
<evidence type="ECO:0000313" key="2">
    <source>
        <dbReference type="EMBL" id="AQW21257.1"/>
    </source>
</evidence>
<dbReference type="KEGG" id="lcu:PL11_004605"/>
<keyword evidence="3" id="KW-1185">Reference proteome</keyword>
<feature type="transmembrane region" description="Helical" evidence="1">
    <location>
        <begin position="41"/>
        <end position="62"/>
    </location>
</feature>
<dbReference type="eggNOG" id="ENOG5030AIR">
    <property type="taxonomic scope" value="Bacteria"/>
</dbReference>
<dbReference type="RefSeq" id="WP_035166677.1">
    <property type="nucleotide sequence ID" value="NZ_CP018906.1"/>
</dbReference>
<accession>A0A1S6QI20</accession>
<keyword evidence="1" id="KW-0472">Membrane</keyword>
<keyword evidence="1" id="KW-1133">Transmembrane helix</keyword>
<dbReference type="Proteomes" id="UP000030361">
    <property type="component" value="Chromosome"/>
</dbReference>
<dbReference type="EMBL" id="CP018906">
    <property type="protein sequence ID" value="AQW21257.1"/>
    <property type="molecule type" value="Genomic_DNA"/>
</dbReference>
<evidence type="ECO:0000256" key="1">
    <source>
        <dbReference type="SAM" id="Phobius"/>
    </source>
</evidence>
<reference evidence="2 3" key="1">
    <citation type="journal article" date="2015" name="Genome Announc.">
        <title>Genome Sequence of Lactobacillus curieae CCTCC M 2011381T, a Novel Producer of Gamma-aminobutyric Acid.</title>
        <authorList>
            <person name="Wang Y."/>
            <person name="Wang Y."/>
            <person name="Lang C."/>
            <person name="Wei D."/>
            <person name="Xu P."/>
            <person name="Xie J."/>
        </authorList>
    </citation>
    <scope>NUCLEOTIDE SEQUENCE [LARGE SCALE GENOMIC DNA]</scope>
    <source>
        <strain evidence="2 3">CCTCC M 2011381</strain>
    </source>
</reference>
<protein>
    <submittedName>
        <fullName evidence="2">Uncharacterized protein</fullName>
    </submittedName>
</protein>
<organism evidence="2 3">
    <name type="scientific">Lentilactobacillus curieae</name>
    <dbReference type="NCBI Taxonomy" id="1138822"/>
    <lineage>
        <taxon>Bacteria</taxon>
        <taxon>Bacillati</taxon>
        <taxon>Bacillota</taxon>
        <taxon>Bacilli</taxon>
        <taxon>Lactobacillales</taxon>
        <taxon>Lactobacillaceae</taxon>
        <taxon>Lentilactobacillus</taxon>
    </lineage>
</organism>
<gene>
    <name evidence="2" type="ORF">PL11_004605</name>
</gene>
<dbReference type="AlphaFoldDB" id="A0A1S6QI20"/>
<sequence>MLQSDEAVKIALLTMYIIGLLFLLTTFLFLNHLNGKLWTRFSTGIASVILIMTIILVFLINVK</sequence>
<keyword evidence="1" id="KW-0812">Transmembrane</keyword>
<evidence type="ECO:0000313" key="3">
    <source>
        <dbReference type="Proteomes" id="UP000030361"/>
    </source>
</evidence>